<keyword evidence="3" id="KW-1185">Reference proteome</keyword>
<name>A0A3S4T9R7_9ACTO</name>
<protein>
    <recommendedName>
        <fullName evidence="4">HNH endonuclease</fullName>
    </recommendedName>
</protein>
<feature type="compositionally biased region" description="Low complexity" evidence="1">
    <location>
        <begin position="434"/>
        <end position="449"/>
    </location>
</feature>
<evidence type="ECO:0000313" key="3">
    <source>
        <dbReference type="Proteomes" id="UP000266895"/>
    </source>
</evidence>
<feature type="compositionally biased region" description="Basic residues" evidence="1">
    <location>
        <begin position="518"/>
        <end position="529"/>
    </location>
</feature>
<reference evidence="2 3" key="1">
    <citation type="submission" date="2018-12" db="EMBL/GenBank/DDBJ databases">
        <authorList>
            <consortium name="Pathogen Informatics"/>
        </authorList>
    </citation>
    <scope>NUCLEOTIDE SEQUENCE [LARGE SCALE GENOMIC DNA]</scope>
    <source>
        <strain evidence="2 3">NCTC11636</strain>
    </source>
</reference>
<sequence length="549" mass="57547">MSFFVVDDQAHVHPKHQALVRRGLSGDTDALAAGYLWVLMGSRLRSAYQDGRFDRFDLFAVMPDPRVLRMAEILVEAGLWHDRAHCCERCDLPPEGSWVFHDWAHWSQRTGEQDRARRALQTERKDASLHDAMWARDGLSRAHDGEPERALCVYCQRLVFRDTRKGDLAPEMDHVFGRAMGLDGVAVACRACNRAKGNRSASRAGMSFHPTSPHSVALARRAEHRSRPGEGPADLLEMAWSSPSGGGDEAVGDRGSRPVEGFADSAPPSVGDRGSRPVEGFADSAPPSVGDRGSRPVEGFADSAPPSGGGSSVPASVEPHPPVGGGSSVPTWGPERPVLATQETRDGAIGGDVHPGTRGAENGAQNGSHGLVGAGAPGGGAAVAVVGEPAGPAGEPASRGLVFDDFVAAEPAGPAGEPASRGLVFDDFVAAEPAGPSRARTRTGARTGPCAPDARTGPCAPVRAGPCAPVRAGPCALSRPARQGRAGQGKAGQGTGQGEGSDHWGEGSGEVRSGSPPRGRRRRRGRRRKGTCDIHGDTFPCRLCEEEIE</sequence>
<dbReference type="Proteomes" id="UP000266895">
    <property type="component" value="Chromosome"/>
</dbReference>
<proteinExistence type="predicted"/>
<organism evidence="2 3">
    <name type="scientific">Actinomyces howellii</name>
    <dbReference type="NCBI Taxonomy" id="52771"/>
    <lineage>
        <taxon>Bacteria</taxon>
        <taxon>Bacillati</taxon>
        <taxon>Actinomycetota</taxon>
        <taxon>Actinomycetes</taxon>
        <taxon>Actinomycetales</taxon>
        <taxon>Actinomycetaceae</taxon>
        <taxon>Actinomyces</taxon>
    </lineage>
</organism>
<evidence type="ECO:0008006" key="4">
    <source>
        <dbReference type="Google" id="ProtNLM"/>
    </source>
</evidence>
<gene>
    <name evidence="2" type="ORF">NCTC11636_01315</name>
</gene>
<dbReference type="KEGG" id="ahw:NCTC11636_01315"/>
<feature type="region of interest" description="Disordered" evidence="1">
    <location>
        <begin position="478"/>
        <end position="536"/>
    </location>
</feature>
<dbReference type="Gene3D" id="1.10.30.50">
    <property type="match status" value="1"/>
</dbReference>
<dbReference type="EMBL" id="LR134350">
    <property type="protein sequence ID" value="VEG28030.1"/>
    <property type="molecule type" value="Genomic_DNA"/>
</dbReference>
<dbReference type="AlphaFoldDB" id="A0A3S4T9R7"/>
<feature type="region of interest" description="Disordered" evidence="1">
    <location>
        <begin position="199"/>
        <end position="373"/>
    </location>
</feature>
<accession>A0A3S4T9R7</accession>
<feature type="compositionally biased region" description="Gly residues" evidence="1">
    <location>
        <begin position="486"/>
        <end position="499"/>
    </location>
</feature>
<evidence type="ECO:0000313" key="2">
    <source>
        <dbReference type="EMBL" id="VEG28030.1"/>
    </source>
</evidence>
<evidence type="ECO:0000256" key="1">
    <source>
        <dbReference type="SAM" id="MobiDB-lite"/>
    </source>
</evidence>
<feature type="region of interest" description="Disordered" evidence="1">
    <location>
        <begin position="434"/>
        <end position="454"/>
    </location>
</feature>